<evidence type="ECO:0000256" key="5">
    <source>
        <dbReference type="ARBA" id="ARBA00022801"/>
    </source>
</evidence>
<dbReference type="PANTHER" id="PTHR34139:SF1">
    <property type="entry name" value="RNASE MJ1380-RELATED"/>
    <property type="match status" value="1"/>
</dbReference>
<keyword evidence="7" id="KW-1185">Reference proteome</keyword>
<protein>
    <submittedName>
        <fullName evidence="6">DUF86 domain-containing protein</fullName>
    </submittedName>
</protein>
<keyword evidence="1" id="KW-0597">Phosphoprotein</keyword>
<evidence type="ECO:0000256" key="4">
    <source>
        <dbReference type="ARBA" id="ARBA00022741"/>
    </source>
</evidence>
<dbReference type="RefSeq" id="WP_198576572.1">
    <property type="nucleotide sequence ID" value="NZ_JADWOX010000008.1"/>
</dbReference>
<keyword evidence="2" id="KW-1277">Toxin-antitoxin system</keyword>
<evidence type="ECO:0000313" key="7">
    <source>
        <dbReference type="Proteomes" id="UP000639859"/>
    </source>
</evidence>
<gene>
    <name evidence="6" type="ORF">I4Q42_13390</name>
</gene>
<keyword evidence="4" id="KW-0547">Nucleotide-binding</keyword>
<dbReference type="Proteomes" id="UP000639859">
    <property type="component" value="Unassembled WGS sequence"/>
</dbReference>
<evidence type="ECO:0000256" key="3">
    <source>
        <dbReference type="ARBA" id="ARBA00022722"/>
    </source>
</evidence>
<dbReference type="PANTHER" id="PTHR34139">
    <property type="entry name" value="UPF0331 PROTEIN MJ0127"/>
    <property type="match status" value="1"/>
</dbReference>
<reference evidence="6 7" key="1">
    <citation type="submission" date="2020-11" db="EMBL/GenBank/DDBJ databases">
        <title>genome sequence of strain KACC 18849.</title>
        <authorList>
            <person name="Gao J."/>
            <person name="Zhang X."/>
        </authorList>
    </citation>
    <scope>NUCLEOTIDE SEQUENCE [LARGE SCALE GENOMIC DNA]</scope>
    <source>
        <strain evidence="6 7">KACC 18849</strain>
    </source>
</reference>
<name>A0ABS0T0M5_9CAUL</name>
<organism evidence="6 7">
    <name type="scientific">Caulobacter hibisci</name>
    <dbReference type="NCBI Taxonomy" id="2035993"/>
    <lineage>
        <taxon>Bacteria</taxon>
        <taxon>Pseudomonadati</taxon>
        <taxon>Pseudomonadota</taxon>
        <taxon>Alphaproteobacteria</taxon>
        <taxon>Caulobacterales</taxon>
        <taxon>Caulobacteraceae</taxon>
        <taxon>Caulobacter</taxon>
    </lineage>
</organism>
<evidence type="ECO:0000256" key="2">
    <source>
        <dbReference type="ARBA" id="ARBA00022649"/>
    </source>
</evidence>
<sequence length="119" mass="12905">MPKTQRDAALRISDIEKAIGRIRLYTSGLDAAAFEASFITFDAVVMNIQVIGEAIANLPDDLKATVEPAPPWKQIVAVRNLVSHGYPDIDPDVIWTIATTRLDELEVAVDAMATALKAS</sequence>
<comment type="caution">
    <text evidence="6">The sequence shown here is derived from an EMBL/GenBank/DDBJ whole genome shotgun (WGS) entry which is preliminary data.</text>
</comment>
<proteinExistence type="predicted"/>
<dbReference type="EMBL" id="JADWOX010000008">
    <property type="protein sequence ID" value="MBI1684660.1"/>
    <property type="molecule type" value="Genomic_DNA"/>
</dbReference>
<keyword evidence="3" id="KW-0540">Nuclease</keyword>
<dbReference type="Pfam" id="PF01934">
    <property type="entry name" value="HepT-like"/>
    <property type="match status" value="1"/>
</dbReference>
<accession>A0ABS0T0M5</accession>
<keyword evidence="5" id="KW-0378">Hydrolase</keyword>
<evidence type="ECO:0000256" key="1">
    <source>
        <dbReference type="ARBA" id="ARBA00022553"/>
    </source>
</evidence>
<dbReference type="InterPro" id="IPR051813">
    <property type="entry name" value="HepT_RNase_toxin"/>
</dbReference>
<evidence type="ECO:0000313" key="6">
    <source>
        <dbReference type="EMBL" id="MBI1684660.1"/>
    </source>
</evidence>
<dbReference type="InterPro" id="IPR008201">
    <property type="entry name" value="HepT-like"/>
</dbReference>